<dbReference type="SMART" id="SM00450">
    <property type="entry name" value="RHOD"/>
    <property type="match status" value="1"/>
</dbReference>
<keyword evidence="2" id="KW-1185">Reference proteome</keyword>
<evidence type="ECO:0000313" key="2">
    <source>
        <dbReference type="Proteomes" id="UP000504632"/>
    </source>
</evidence>
<sequence>MAARLKTDPSRRKKAYRLIQRRLQHHSVGTSGNFRPTYVYPVELKMLIRKVFPEGVCDYDDPSHDKVVIISMEDLKGLNSSEAANSDKEITYDELKALMGPDSGLILVDVRSKDEWGKGHIPGSINMPLENVETDLSLDAAAFKAKYGVAKPPLDYPTLVFHCQTGRRSGIATEKARNLGFVKARNYTGSYKEWSEKEGK</sequence>
<dbReference type="OrthoDB" id="566238at2759"/>
<evidence type="ECO:0000259" key="1">
    <source>
        <dbReference type="PROSITE" id="PS50206"/>
    </source>
</evidence>
<dbReference type="InterPro" id="IPR036873">
    <property type="entry name" value="Rhodanese-like_dom_sf"/>
</dbReference>
<dbReference type="AlphaFoldDB" id="A0A6J2UM73"/>
<dbReference type="GeneID" id="115805092"/>
<dbReference type="PANTHER" id="PTHR44086:SF3">
    <property type="entry name" value="THIOSULFATE SULFURTRANSFERASE_RHODANESE-LIKE DOMAIN-CONTAINING PROTEIN 1 ISOFORM X2"/>
    <property type="match status" value="1"/>
</dbReference>
<dbReference type="SUPFAM" id="SSF52821">
    <property type="entry name" value="Rhodanese/Cell cycle control phosphatase"/>
    <property type="match status" value="1"/>
</dbReference>
<dbReference type="InterPro" id="IPR001763">
    <property type="entry name" value="Rhodanese-like_dom"/>
</dbReference>
<reference evidence="3" key="1">
    <citation type="submission" date="2025-08" db="UniProtKB">
        <authorList>
            <consortium name="RefSeq"/>
        </authorList>
    </citation>
    <scope>IDENTIFICATION</scope>
</reference>
<evidence type="ECO:0000313" key="3">
    <source>
        <dbReference type="RefSeq" id="XP_030621435.1"/>
    </source>
</evidence>
<gene>
    <name evidence="3" type="primary">LOC115805092</name>
</gene>
<protein>
    <submittedName>
        <fullName evidence="3">Thiosulfate:glutathione sulfurtransferase-like</fullName>
    </submittedName>
</protein>
<dbReference type="RefSeq" id="XP_030621435.1">
    <property type="nucleotide sequence ID" value="XM_030765575.1"/>
</dbReference>
<dbReference type="Gene3D" id="3.40.250.10">
    <property type="entry name" value="Rhodanese-like domain"/>
    <property type="match status" value="1"/>
</dbReference>
<proteinExistence type="predicted"/>
<name>A0A6J2UM73_CHACN</name>
<accession>A0A6J2UM73</accession>
<dbReference type="PROSITE" id="PS50206">
    <property type="entry name" value="RHODANESE_3"/>
    <property type="match status" value="1"/>
</dbReference>
<dbReference type="InParanoid" id="A0A6J2UM73"/>
<dbReference type="Proteomes" id="UP000504632">
    <property type="component" value="Chromosome 2"/>
</dbReference>
<feature type="domain" description="Rhodanese" evidence="1">
    <location>
        <begin position="101"/>
        <end position="199"/>
    </location>
</feature>
<dbReference type="PANTHER" id="PTHR44086">
    <property type="entry name" value="THIOSULFATE SULFURTRANSFERASE RDL2, MITOCHONDRIAL-RELATED"/>
    <property type="match status" value="1"/>
</dbReference>
<organism evidence="2 3">
    <name type="scientific">Chanos chanos</name>
    <name type="common">Milkfish</name>
    <name type="synonym">Mugil chanos</name>
    <dbReference type="NCBI Taxonomy" id="29144"/>
    <lineage>
        <taxon>Eukaryota</taxon>
        <taxon>Metazoa</taxon>
        <taxon>Chordata</taxon>
        <taxon>Craniata</taxon>
        <taxon>Vertebrata</taxon>
        <taxon>Euteleostomi</taxon>
        <taxon>Actinopterygii</taxon>
        <taxon>Neopterygii</taxon>
        <taxon>Teleostei</taxon>
        <taxon>Ostariophysi</taxon>
        <taxon>Gonorynchiformes</taxon>
        <taxon>Chanidae</taxon>
        <taxon>Chanos</taxon>
    </lineage>
</organism>
<dbReference type="Pfam" id="PF00581">
    <property type="entry name" value="Rhodanese"/>
    <property type="match status" value="1"/>
</dbReference>